<accession>A0A8H7HTS7</accession>
<comment type="caution">
    <text evidence="1">The sequence shown here is derived from an EMBL/GenBank/DDBJ whole genome shotgun (WGS) entry which is preliminary data.</text>
</comment>
<feature type="non-terminal residue" evidence="1">
    <location>
        <position position="1"/>
    </location>
</feature>
<evidence type="ECO:0000313" key="1">
    <source>
        <dbReference type="EMBL" id="KAF8705382.1"/>
    </source>
</evidence>
<proteinExistence type="predicted"/>
<gene>
    <name evidence="1" type="ORF">RHS03_05743</name>
</gene>
<dbReference type="OrthoDB" id="542013at2759"/>
<reference evidence="1" key="1">
    <citation type="submission" date="2020-09" db="EMBL/GenBank/DDBJ databases">
        <title>Comparative genome analyses of four rice-infecting Rhizoctonia solani isolates reveal extensive enrichment of homogalacturonan modification genes.</title>
        <authorList>
            <person name="Lee D.-Y."/>
            <person name="Jeon J."/>
            <person name="Kim K.-T."/>
            <person name="Cheong K."/>
            <person name="Song H."/>
            <person name="Choi G."/>
            <person name="Ko J."/>
            <person name="Opiyo S.O."/>
            <person name="Zuo S."/>
            <person name="Madhav S."/>
            <person name="Lee Y.-H."/>
            <person name="Wang G.-L."/>
        </authorList>
    </citation>
    <scope>NUCLEOTIDE SEQUENCE</scope>
    <source>
        <strain evidence="1">AG1-IA WGL</strain>
    </source>
</reference>
<dbReference type="AlphaFoldDB" id="A0A8H7HTS7"/>
<evidence type="ECO:0000313" key="2">
    <source>
        <dbReference type="Proteomes" id="UP000602905"/>
    </source>
</evidence>
<sequence>MCANLANVALTGTVKTAIWSQPNGAGAMTDMASSLFKLAARTLGISSEEGAVTSVWLAVAPEPASPGMEGLFWDRMQWKWVKP</sequence>
<protein>
    <submittedName>
        <fullName evidence="1">Uncharacterized protein</fullName>
    </submittedName>
</protein>
<name>A0A8H7HTS7_9AGAM</name>
<organism evidence="1 2">
    <name type="scientific">Rhizoctonia solani</name>
    <dbReference type="NCBI Taxonomy" id="456999"/>
    <lineage>
        <taxon>Eukaryota</taxon>
        <taxon>Fungi</taxon>
        <taxon>Dikarya</taxon>
        <taxon>Basidiomycota</taxon>
        <taxon>Agaricomycotina</taxon>
        <taxon>Agaricomycetes</taxon>
        <taxon>Cantharellales</taxon>
        <taxon>Ceratobasidiaceae</taxon>
        <taxon>Rhizoctonia</taxon>
    </lineage>
</organism>
<dbReference type="Proteomes" id="UP000602905">
    <property type="component" value="Unassembled WGS sequence"/>
</dbReference>
<dbReference type="EMBL" id="JACYCD010000053">
    <property type="protein sequence ID" value="KAF8705382.1"/>
    <property type="molecule type" value="Genomic_DNA"/>
</dbReference>